<reference evidence="13" key="1">
    <citation type="submission" date="2022-11" db="EMBL/GenBank/DDBJ databases">
        <authorList>
            <person name="Hyden B.L."/>
            <person name="Feng K."/>
            <person name="Yates T."/>
            <person name="Jawdy S."/>
            <person name="Smart L.B."/>
            <person name="Muchero W."/>
        </authorList>
    </citation>
    <scope>NUCLEOTIDE SEQUENCE</scope>
    <source>
        <tissue evidence="13">Shoot tip</tissue>
    </source>
</reference>
<accession>A0A9Q0TDX6</accession>
<keyword evidence="7 11" id="KW-0904">Protein phosphatase</keyword>
<dbReference type="EMBL" id="JAPFFM010000015">
    <property type="protein sequence ID" value="KAJ6709864.1"/>
    <property type="molecule type" value="Genomic_DNA"/>
</dbReference>
<dbReference type="SUPFAM" id="SSF81606">
    <property type="entry name" value="PP2C-like"/>
    <property type="match status" value="1"/>
</dbReference>
<dbReference type="EC" id="3.1.3.16" evidence="11"/>
<evidence type="ECO:0000256" key="11">
    <source>
        <dbReference type="RuleBase" id="RU366020"/>
    </source>
</evidence>
<dbReference type="SMART" id="SM00332">
    <property type="entry name" value="PP2Cc"/>
    <property type="match status" value="1"/>
</dbReference>
<evidence type="ECO:0000256" key="9">
    <source>
        <dbReference type="ARBA" id="ARBA00047761"/>
    </source>
</evidence>
<evidence type="ECO:0000313" key="14">
    <source>
        <dbReference type="Proteomes" id="UP001151752"/>
    </source>
</evidence>
<evidence type="ECO:0000256" key="6">
    <source>
        <dbReference type="ARBA" id="ARBA00022842"/>
    </source>
</evidence>
<comment type="similarity">
    <text evidence="3 11">Belongs to the PP2C family.</text>
</comment>
<dbReference type="InterPro" id="IPR036457">
    <property type="entry name" value="PPM-type-like_dom_sf"/>
</dbReference>
<name>A0A9Q0TDX6_9ROSI</name>
<dbReference type="InterPro" id="IPR039123">
    <property type="entry name" value="PPTC7"/>
</dbReference>
<comment type="catalytic activity">
    <reaction evidence="9 11">
        <text>O-phospho-L-seryl-[protein] + H2O = L-seryl-[protein] + phosphate</text>
        <dbReference type="Rhea" id="RHEA:20629"/>
        <dbReference type="Rhea" id="RHEA-COMP:9863"/>
        <dbReference type="Rhea" id="RHEA-COMP:11604"/>
        <dbReference type="ChEBI" id="CHEBI:15377"/>
        <dbReference type="ChEBI" id="CHEBI:29999"/>
        <dbReference type="ChEBI" id="CHEBI:43474"/>
        <dbReference type="ChEBI" id="CHEBI:83421"/>
        <dbReference type="EC" id="3.1.3.16"/>
    </reaction>
</comment>
<dbReference type="PANTHER" id="PTHR12320">
    <property type="entry name" value="PROTEIN PHOSPHATASE 2C"/>
    <property type="match status" value="1"/>
</dbReference>
<dbReference type="PANTHER" id="PTHR12320:SF83">
    <property type="entry name" value="PROTEIN PHOSPHATASE 2C 55-RELATED"/>
    <property type="match status" value="1"/>
</dbReference>
<keyword evidence="14" id="KW-1185">Reference proteome</keyword>
<protein>
    <recommendedName>
        <fullName evidence="11">Protein phosphatase</fullName>
        <ecNumber evidence="11">3.1.3.16</ecNumber>
    </recommendedName>
</protein>
<dbReference type="FunFam" id="3.60.40.10:FF:000138">
    <property type="entry name" value="5-azacytidine resistance protein azr1"/>
    <property type="match status" value="1"/>
</dbReference>
<evidence type="ECO:0000256" key="8">
    <source>
        <dbReference type="ARBA" id="ARBA00023211"/>
    </source>
</evidence>
<dbReference type="PROSITE" id="PS51746">
    <property type="entry name" value="PPM_2"/>
    <property type="match status" value="1"/>
</dbReference>
<evidence type="ECO:0000313" key="13">
    <source>
        <dbReference type="EMBL" id="KAJ6709864.1"/>
    </source>
</evidence>
<keyword evidence="8 11" id="KW-0464">Manganese</keyword>
<organism evidence="13 14">
    <name type="scientific">Salix koriyanagi</name>
    <dbReference type="NCBI Taxonomy" id="2511006"/>
    <lineage>
        <taxon>Eukaryota</taxon>
        <taxon>Viridiplantae</taxon>
        <taxon>Streptophyta</taxon>
        <taxon>Embryophyta</taxon>
        <taxon>Tracheophyta</taxon>
        <taxon>Spermatophyta</taxon>
        <taxon>Magnoliopsida</taxon>
        <taxon>eudicotyledons</taxon>
        <taxon>Gunneridae</taxon>
        <taxon>Pentapetalae</taxon>
        <taxon>rosids</taxon>
        <taxon>fabids</taxon>
        <taxon>Malpighiales</taxon>
        <taxon>Salicaceae</taxon>
        <taxon>Saliceae</taxon>
        <taxon>Salix</taxon>
    </lineage>
</organism>
<evidence type="ECO:0000259" key="12">
    <source>
        <dbReference type="PROSITE" id="PS51746"/>
    </source>
</evidence>
<keyword evidence="5 11" id="KW-0378">Hydrolase</keyword>
<dbReference type="GO" id="GO:0004722">
    <property type="term" value="F:protein serine/threonine phosphatase activity"/>
    <property type="evidence" value="ECO:0007669"/>
    <property type="project" value="UniProtKB-EC"/>
</dbReference>
<evidence type="ECO:0000256" key="7">
    <source>
        <dbReference type="ARBA" id="ARBA00022912"/>
    </source>
</evidence>
<dbReference type="Proteomes" id="UP001151752">
    <property type="component" value="Chromosome 2"/>
</dbReference>
<evidence type="ECO:0000256" key="2">
    <source>
        <dbReference type="ARBA" id="ARBA00001946"/>
    </source>
</evidence>
<proteinExistence type="inferred from homology"/>
<dbReference type="Gene3D" id="3.60.40.10">
    <property type="entry name" value="PPM-type phosphatase domain"/>
    <property type="match status" value="2"/>
</dbReference>
<dbReference type="GO" id="GO:0046872">
    <property type="term" value="F:metal ion binding"/>
    <property type="evidence" value="ECO:0007669"/>
    <property type="project" value="UniProtKB-UniRule"/>
</dbReference>
<keyword evidence="6 11" id="KW-0460">Magnesium</keyword>
<evidence type="ECO:0000256" key="1">
    <source>
        <dbReference type="ARBA" id="ARBA00001936"/>
    </source>
</evidence>
<evidence type="ECO:0000256" key="10">
    <source>
        <dbReference type="ARBA" id="ARBA00048336"/>
    </source>
</evidence>
<keyword evidence="4 11" id="KW-0479">Metal-binding</keyword>
<feature type="domain" description="PPM-type phosphatase" evidence="12">
    <location>
        <begin position="260"/>
        <end position="499"/>
    </location>
</feature>
<evidence type="ECO:0000256" key="4">
    <source>
        <dbReference type="ARBA" id="ARBA00022723"/>
    </source>
</evidence>
<comment type="caution">
    <text evidence="13">The sequence shown here is derived from an EMBL/GenBank/DDBJ whole genome shotgun (WGS) entry which is preliminary data.</text>
</comment>
<sequence>MPSTYFSRLRSAVRRSGIGQEGVLQEFKSQIEQGKFRFCNYRLFHPLCIASLTDLQLLLSPDAVIASSSDSILVNRRRKISVVGALPRTFSVPSVSGPSFQGCGYHIDRALCDNYQISVSGKSYDDKMAVSASRAVFSECILENLTSRGGDLHLPANNHSISFGSSSQIFRKYRMILKNREQPANSPFYGYCINNAAKRWCNFSPYMESGLREFHCSSHPCFAAGTAHDVTYENSTREEQLEGCASSEQNISTGKTLKLLSGSCYLPHPDKEETGGEDAHFICADEQAVGVADGVGGWADHGVDSGQYSRELMSNSVAAIQEEPKGSIDPARVLEKAYSSTKAKGSSTACIIALTDQGLHAINLGDSGFVVVRGGSTIFRSPVQQHGFNFTYQLEDGNSGALPSSGQVFTIPVAPGDFIVAGTDGLFDNLYNTEITAIVVHAMRAGLEPQAAAQKIAALARQRAEDKDRQTPFSTSAQDAGFRYYGGKLDDITVVVSYITSLDDALIDVSRVDNLALIFFIKMELSVYVNIYPAPVG</sequence>
<evidence type="ECO:0000256" key="3">
    <source>
        <dbReference type="ARBA" id="ARBA00006702"/>
    </source>
</evidence>
<reference evidence="13" key="2">
    <citation type="journal article" date="2023" name="Int. J. Mol. Sci.">
        <title>De Novo Assembly and Annotation of 11 Diverse Shrub Willow (Salix) Genomes Reveals Novel Gene Organization in Sex-Linked Regions.</title>
        <authorList>
            <person name="Hyden B."/>
            <person name="Feng K."/>
            <person name="Yates T.B."/>
            <person name="Jawdy S."/>
            <person name="Cereghino C."/>
            <person name="Smart L.B."/>
            <person name="Muchero W."/>
        </authorList>
    </citation>
    <scope>NUCLEOTIDE SEQUENCE</scope>
    <source>
        <tissue evidence="13">Shoot tip</tissue>
    </source>
</reference>
<evidence type="ECO:0000256" key="5">
    <source>
        <dbReference type="ARBA" id="ARBA00022801"/>
    </source>
</evidence>
<comment type="cofactor">
    <cofactor evidence="1 11">
        <name>Mn(2+)</name>
        <dbReference type="ChEBI" id="CHEBI:29035"/>
    </cofactor>
</comment>
<dbReference type="SMART" id="SM00331">
    <property type="entry name" value="PP2C_SIG"/>
    <property type="match status" value="1"/>
</dbReference>
<dbReference type="Pfam" id="PF13672">
    <property type="entry name" value="PP2C_2"/>
    <property type="match status" value="1"/>
</dbReference>
<gene>
    <name evidence="13" type="ORF">OIU74_010880</name>
</gene>
<comment type="catalytic activity">
    <reaction evidence="10 11">
        <text>O-phospho-L-threonyl-[protein] + H2O = L-threonyl-[protein] + phosphate</text>
        <dbReference type="Rhea" id="RHEA:47004"/>
        <dbReference type="Rhea" id="RHEA-COMP:11060"/>
        <dbReference type="Rhea" id="RHEA-COMP:11605"/>
        <dbReference type="ChEBI" id="CHEBI:15377"/>
        <dbReference type="ChEBI" id="CHEBI:30013"/>
        <dbReference type="ChEBI" id="CHEBI:43474"/>
        <dbReference type="ChEBI" id="CHEBI:61977"/>
        <dbReference type="EC" id="3.1.3.16"/>
    </reaction>
</comment>
<dbReference type="AlphaFoldDB" id="A0A9Q0TDX6"/>
<dbReference type="InterPro" id="IPR001932">
    <property type="entry name" value="PPM-type_phosphatase-like_dom"/>
</dbReference>
<comment type="cofactor">
    <cofactor evidence="2 11">
        <name>Mg(2+)</name>
        <dbReference type="ChEBI" id="CHEBI:18420"/>
    </cofactor>
</comment>
<dbReference type="GO" id="GO:0009507">
    <property type="term" value="C:chloroplast"/>
    <property type="evidence" value="ECO:0007669"/>
    <property type="project" value="TreeGrafter"/>
</dbReference>